<evidence type="ECO:0000256" key="6">
    <source>
        <dbReference type="ARBA" id="ARBA00048612"/>
    </source>
</evidence>
<dbReference type="PANTHER" id="PTHR12049">
    <property type="entry name" value="PROTEIN ARGININE METHYLTRANSFERASE NDUFAF7, MITOCHONDRIAL"/>
    <property type="match status" value="1"/>
</dbReference>
<dbReference type="GO" id="GO:0035243">
    <property type="term" value="F:protein-arginine omega-N symmetric methyltransferase activity"/>
    <property type="evidence" value="ECO:0007669"/>
    <property type="project" value="UniProtKB-EC"/>
</dbReference>
<evidence type="ECO:0000259" key="9">
    <source>
        <dbReference type="PROSITE" id="PS51352"/>
    </source>
</evidence>
<dbReference type="PANTHER" id="PTHR12049:SF7">
    <property type="entry name" value="PROTEIN ARGININE METHYLTRANSFERASE NDUFAF7, MITOCHONDRIAL"/>
    <property type="match status" value="1"/>
</dbReference>
<keyword evidence="11" id="KW-1185">Reference proteome</keyword>
<dbReference type="Gene3D" id="3.40.30.10">
    <property type="entry name" value="Glutaredoxin"/>
    <property type="match status" value="1"/>
</dbReference>
<feature type="region of interest" description="Disordered" evidence="8">
    <location>
        <begin position="21"/>
        <end position="40"/>
    </location>
</feature>
<name>A0A6A4L0M1_9ERIC</name>
<feature type="non-terminal residue" evidence="10">
    <location>
        <position position="1"/>
    </location>
</feature>
<gene>
    <name evidence="10" type="ORF">C3L33_18864</name>
</gene>
<organism evidence="10 11">
    <name type="scientific">Rhododendron williamsianum</name>
    <dbReference type="NCBI Taxonomy" id="262921"/>
    <lineage>
        <taxon>Eukaryota</taxon>
        <taxon>Viridiplantae</taxon>
        <taxon>Streptophyta</taxon>
        <taxon>Embryophyta</taxon>
        <taxon>Tracheophyta</taxon>
        <taxon>Spermatophyta</taxon>
        <taxon>Magnoliopsida</taxon>
        <taxon>eudicotyledons</taxon>
        <taxon>Gunneridae</taxon>
        <taxon>Pentapetalae</taxon>
        <taxon>asterids</taxon>
        <taxon>Ericales</taxon>
        <taxon>Ericaceae</taxon>
        <taxon>Ericoideae</taxon>
        <taxon>Rhodoreae</taxon>
        <taxon>Rhododendron</taxon>
    </lineage>
</organism>
<dbReference type="InterPro" id="IPR017937">
    <property type="entry name" value="Thioredoxin_CS"/>
</dbReference>
<dbReference type="EC" id="2.1.1.320" evidence="7"/>
<comment type="caution">
    <text evidence="10">The sequence shown here is derived from an EMBL/GenBank/DDBJ whole genome shotgun (WGS) entry which is preliminary data.</text>
</comment>
<evidence type="ECO:0000313" key="11">
    <source>
        <dbReference type="Proteomes" id="UP000428333"/>
    </source>
</evidence>
<evidence type="ECO:0000256" key="4">
    <source>
        <dbReference type="ARBA" id="ARBA00022679"/>
    </source>
</evidence>
<sequence>MAVRSQHLLPTNLKEEFRRGGVAAKSAKQAKHGHGPSSDSELVKHLKGIIRFRGGPISVAEYMEEVLTNPKAGFYINRDVFGAEGDFITSPEVSQMFGEMIGVWAMSLWEQMGRPNSVNLVELGPGRGTLMADLLRGASKFKNFTESLNIHMVECSPTLQKLQYGHLKCIDEDSSDVSVEKRTISTLSRTPVSWHATLEQMVVDFSASWCGPCKLMEPVINAMSSKFADVEFIKIDVDELSDVAKEFGVRAMPTFVLLKQGKEVDRVVGSDGGGALIIDYGLNGLVSDSLQVRCLWVFVSWTAETITLVPTIIIAHEFFDALPVHQFQRASRGWCEKMIDVAEDSSFNFVLSPRPTPATLFLMKRCKWAAAEEIAKVGQIEVCPKAMELTQTIANRIGSDGGGALIIDYGLNGLVSDSLQAIRKHKFVDILDNPGTADLSAYVDFASIRHSAEEVSEDVSVHGPITQSQFLGSLGINFRFEALLENCKTDEQEESLMTGYWQLVGEGEAQFWEGPEEKTPIGMGTRYMAMAIVNKKQGIPVPFQ</sequence>
<dbReference type="PROSITE" id="PS51352">
    <property type="entry name" value="THIOREDOXIN_2"/>
    <property type="match status" value="1"/>
</dbReference>
<dbReference type="AlphaFoldDB" id="A0A6A4L0M1"/>
<dbReference type="Pfam" id="PF00085">
    <property type="entry name" value="Thioredoxin"/>
    <property type="match status" value="1"/>
</dbReference>
<comment type="catalytic activity">
    <reaction evidence="6 7">
        <text>L-arginyl-[protein] + 2 S-adenosyl-L-methionine = N(omega),N(omega)'-dimethyl-L-arginyl-[protein] + 2 S-adenosyl-L-homocysteine + 2 H(+)</text>
        <dbReference type="Rhea" id="RHEA:48108"/>
        <dbReference type="Rhea" id="RHEA-COMP:10532"/>
        <dbReference type="Rhea" id="RHEA-COMP:11992"/>
        <dbReference type="ChEBI" id="CHEBI:15378"/>
        <dbReference type="ChEBI" id="CHEBI:29965"/>
        <dbReference type="ChEBI" id="CHEBI:57856"/>
        <dbReference type="ChEBI" id="CHEBI:59789"/>
        <dbReference type="ChEBI" id="CHEBI:88221"/>
        <dbReference type="EC" id="2.1.1.320"/>
    </reaction>
</comment>
<accession>A0A6A4L0M1</accession>
<proteinExistence type="inferred from homology"/>
<dbReference type="Gene3D" id="3.40.50.12710">
    <property type="match status" value="2"/>
</dbReference>
<dbReference type="Proteomes" id="UP000428333">
    <property type="component" value="Linkage Group LG11"/>
</dbReference>
<dbReference type="SUPFAM" id="SSF53335">
    <property type="entry name" value="S-adenosyl-L-methionine-dependent methyltransferases"/>
    <property type="match status" value="2"/>
</dbReference>
<dbReference type="GO" id="GO:0032981">
    <property type="term" value="P:mitochondrial respiratory chain complex I assembly"/>
    <property type="evidence" value="ECO:0007669"/>
    <property type="project" value="TreeGrafter"/>
</dbReference>
<feature type="domain" description="Thioredoxin" evidence="9">
    <location>
        <begin position="156"/>
        <end position="287"/>
    </location>
</feature>
<evidence type="ECO:0000256" key="8">
    <source>
        <dbReference type="SAM" id="MobiDB-lite"/>
    </source>
</evidence>
<evidence type="ECO:0000256" key="3">
    <source>
        <dbReference type="ARBA" id="ARBA00022603"/>
    </source>
</evidence>
<dbReference type="InterPro" id="IPR029063">
    <property type="entry name" value="SAM-dependent_MTases_sf"/>
</dbReference>
<comment type="subcellular location">
    <subcellularLocation>
        <location evidence="1 7">Mitochondrion</location>
    </subcellularLocation>
</comment>
<evidence type="ECO:0000313" key="10">
    <source>
        <dbReference type="EMBL" id="KAE9449251.1"/>
    </source>
</evidence>
<dbReference type="InterPro" id="IPR038375">
    <property type="entry name" value="NDUFAF7_sf"/>
</dbReference>
<dbReference type="PRINTS" id="PR00421">
    <property type="entry name" value="THIOREDOXIN"/>
</dbReference>
<dbReference type="GO" id="GO:0005739">
    <property type="term" value="C:mitochondrion"/>
    <property type="evidence" value="ECO:0007669"/>
    <property type="project" value="UniProtKB-SubCell"/>
</dbReference>
<keyword evidence="5 7" id="KW-0496">Mitochondrion</keyword>
<dbReference type="InterPro" id="IPR003788">
    <property type="entry name" value="NDUFAF7"/>
</dbReference>
<evidence type="ECO:0000256" key="5">
    <source>
        <dbReference type="ARBA" id="ARBA00023128"/>
    </source>
</evidence>
<reference evidence="10 11" key="1">
    <citation type="journal article" date="2019" name="Genome Biol. Evol.">
        <title>The Rhododendron genome and chromosomal organization provide insight into shared whole-genome duplications across the heath family (Ericaceae).</title>
        <authorList>
            <person name="Soza V.L."/>
            <person name="Lindsley D."/>
            <person name="Waalkes A."/>
            <person name="Ramage E."/>
            <person name="Patwardhan R.P."/>
            <person name="Burton J.N."/>
            <person name="Adey A."/>
            <person name="Kumar A."/>
            <person name="Qiu R."/>
            <person name="Shendure J."/>
            <person name="Hall B."/>
        </authorList>
    </citation>
    <scope>NUCLEOTIDE SEQUENCE [LARGE SCALE GENOMIC DNA]</scope>
    <source>
        <strain evidence="10">RSF 1966-606</strain>
    </source>
</reference>
<dbReference type="PROSITE" id="PS00194">
    <property type="entry name" value="THIOREDOXIN_1"/>
    <property type="match status" value="1"/>
</dbReference>
<dbReference type="OrthoDB" id="438553at2759"/>
<evidence type="ECO:0000256" key="1">
    <source>
        <dbReference type="ARBA" id="ARBA00004173"/>
    </source>
</evidence>
<dbReference type="GO" id="GO:0032259">
    <property type="term" value="P:methylation"/>
    <property type="evidence" value="ECO:0007669"/>
    <property type="project" value="UniProtKB-KW"/>
</dbReference>
<evidence type="ECO:0000256" key="2">
    <source>
        <dbReference type="ARBA" id="ARBA00005891"/>
    </source>
</evidence>
<evidence type="ECO:0000256" key="7">
    <source>
        <dbReference type="RuleBase" id="RU364114"/>
    </source>
</evidence>
<dbReference type="CDD" id="cd02947">
    <property type="entry name" value="TRX_family"/>
    <property type="match status" value="1"/>
</dbReference>
<keyword evidence="4 7" id="KW-0808">Transferase</keyword>
<dbReference type="Pfam" id="PF02636">
    <property type="entry name" value="Methyltransf_28"/>
    <property type="match status" value="1"/>
</dbReference>
<keyword evidence="3 7" id="KW-0489">Methyltransferase</keyword>
<comment type="similarity">
    <text evidence="2 7">Belongs to the NDUFAF7 family.</text>
</comment>
<protein>
    <recommendedName>
        <fullName evidence="7">Protein arginine methyltransferase NDUFAF7</fullName>
        <ecNumber evidence="7">2.1.1.320</ecNumber>
    </recommendedName>
</protein>
<dbReference type="EMBL" id="QEFC01003188">
    <property type="protein sequence ID" value="KAE9449251.1"/>
    <property type="molecule type" value="Genomic_DNA"/>
</dbReference>
<dbReference type="InterPro" id="IPR013766">
    <property type="entry name" value="Thioredoxin_domain"/>
</dbReference>
<comment type="function">
    <text evidence="7">Arginine methyltransferase involved in the assembly or stability of mitochondrial NADH:ubiquinone oxidoreductase complex (complex I).</text>
</comment>